<dbReference type="AlphaFoldDB" id="A0A9J6DSV1"/>
<sequence length="107" mass="12864">MAHPCLECIEIFSSRSQRPKNFNNDDSRNNSYFMCNEIPKAEKLRNDVINDPDMDMPLISTHVIQITLNNLGFTFRKRTRNFALLERDDIVAWRRKYLRTIREMRKQ</sequence>
<protein>
    <submittedName>
        <fullName evidence="1">Uncharacterized protein</fullName>
    </submittedName>
</protein>
<reference evidence="1" key="1">
    <citation type="journal article" date="2020" name="Cell">
        <title>Large-Scale Comparative Analyses of Tick Genomes Elucidate Their Genetic Diversity and Vector Capacities.</title>
        <authorList>
            <consortium name="Tick Genome and Microbiome Consortium (TIGMIC)"/>
            <person name="Jia N."/>
            <person name="Wang J."/>
            <person name="Shi W."/>
            <person name="Du L."/>
            <person name="Sun Y."/>
            <person name="Zhan W."/>
            <person name="Jiang J.F."/>
            <person name="Wang Q."/>
            <person name="Zhang B."/>
            <person name="Ji P."/>
            <person name="Bell-Sakyi L."/>
            <person name="Cui X.M."/>
            <person name="Yuan T.T."/>
            <person name="Jiang B.G."/>
            <person name="Yang W.F."/>
            <person name="Lam T.T."/>
            <person name="Chang Q.C."/>
            <person name="Ding S.J."/>
            <person name="Wang X.J."/>
            <person name="Zhu J.G."/>
            <person name="Ruan X.D."/>
            <person name="Zhao L."/>
            <person name="Wei J.T."/>
            <person name="Ye R.Z."/>
            <person name="Que T.C."/>
            <person name="Du C.H."/>
            <person name="Zhou Y.H."/>
            <person name="Cheng J.X."/>
            <person name="Dai P.F."/>
            <person name="Guo W.B."/>
            <person name="Han X.H."/>
            <person name="Huang E.J."/>
            <person name="Li L.F."/>
            <person name="Wei W."/>
            <person name="Gao Y.C."/>
            <person name="Liu J.Z."/>
            <person name="Shao H.Z."/>
            <person name="Wang X."/>
            <person name="Wang C.C."/>
            <person name="Yang T.C."/>
            <person name="Huo Q.B."/>
            <person name="Li W."/>
            <person name="Chen H.Y."/>
            <person name="Chen S.E."/>
            <person name="Zhou L.G."/>
            <person name="Ni X.B."/>
            <person name="Tian J.H."/>
            <person name="Sheng Y."/>
            <person name="Liu T."/>
            <person name="Pan Y.S."/>
            <person name="Xia L.Y."/>
            <person name="Li J."/>
            <person name="Zhao F."/>
            <person name="Cao W.C."/>
        </authorList>
    </citation>
    <scope>NUCLEOTIDE SEQUENCE</scope>
    <source>
        <strain evidence="1">Rmic-2018</strain>
    </source>
</reference>
<name>A0A9J6DSV1_RHIMP</name>
<accession>A0A9J6DSV1</accession>
<evidence type="ECO:0000313" key="2">
    <source>
        <dbReference type="Proteomes" id="UP000821866"/>
    </source>
</evidence>
<evidence type="ECO:0000313" key="1">
    <source>
        <dbReference type="EMBL" id="KAH8025028.1"/>
    </source>
</evidence>
<proteinExistence type="predicted"/>
<gene>
    <name evidence="1" type="ORF">HPB51_002924</name>
</gene>
<reference evidence="1" key="2">
    <citation type="submission" date="2021-09" db="EMBL/GenBank/DDBJ databases">
        <authorList>
            <person name="Jia N."/>
            <person name="Wang J."/>
            <person name="Shi W."/>
            <person name="Du L."/>
            <person name="Sun Y."/>
            <person name="Zhan W."/>
            <person name="Jiang J."/>
            <person name="Wang Q."/>
            <person name="Zhang B."/>
            <person name="Ji P."/>
            <person name="Sakyi L.B."/>
            <person name="Cui X."/>
            <person name="Yuan T."/>
            <person name="Jiang B."/>
            <person name="Yang W."/>
            <person name="Lam T.T.-Y."/>
            <person name="Chang Q."/>
            <person name="Ding S."/>
            <person name="Wang X."/>
            <person name="Zhu J."/>
            <person name="Ruan X."/>
            <person name="Zhao L."/>
            <person name="Wei J."/>
            <person name="Que T."/>
            <person name="Du C."/>
            <person name="Cheng J."/>
            <person name="Dai P."/>
            <person name="Han X."/>
            <person name="Huang E."/>
            <person name="Gao Y."/>
            <person name="Liu J."/>
            <person name="Shao H."/>
            <person name="Ye R."/>
            <person name="Li L."/>
            <person name="Wei W."/>
            <person name="Wang X."/>
            <person name="Wang C."/>
            <person name="Huo Q."/>
            <person name="Li W."/>
            <person name="Guo W."/>
            <person name="Chen H."/>
            <person name="Chen S."/>
            <person name="Zhou L."/>
            <person name="Zhou L."/>
            <person name="Ni X."/>
            <person name="Tian J."/>
            <person name="Zhou Y."/>
            <person name="Sheng Y."/>
            <person name="Liu T."/>
            <person name="Pan Y."/>
            <person name="Xia L."/>
            <person name="Li J."/>
            <person name="Zhao F."/>
            <person name="Cao W."/>
        </authorList>
    </citation>
    <scope>NUCLEOTIDE SEQUENCE</scope>
    <source>
        <strain evidence="1">Rmic-2018</strain>
        <tissue evidence="1">Larvae</tissue>
    </source>
</reference>
<organism evidence="1 2">
    <name type="scientific">Rhipicephalus microplus</name>
    <name type="common">Cattle tick</name>
    <name type="synonym">Boophilus microplus</name>
    <dbReference type="NCBI Taxonomy" id="6941"/>
    <lineage>
        <taxon>Eukaryota</taxon>
        <taxon>Metazoa</taxon>
        <taxon>Ecdysozoa</taxon>
        <taxon>Arthropoda</taxon>
        <taxon>Chelicerata</taxon>
        <taxon>Arachnida</taxon>
        <taxon>Acari</taxon>
        <taxon>Parasitiformes</taxon>
        <taxon>Ixodida</taxon>
        <taxon>Ixodoidea</taxon>
        <taxon>Ixodidae</taxon>
        <taxon>Rhipicephalinae</taxon>
        <taxon>Rhipicephalus</taxon>
        <taxon>Boophilus</taxon>
    </lineage>
</organism>
<keyword evidence="2" id="KW-1185">Reference proteome</keyword>
<dbReference type="EMBL" id="JABSTU010000007">
    <property type="protein sequence ID" value="KAH8025028.1"/>
    <property type="molecule type" value="Genomic_DNA"/>
</dbReference>
<dbReference type="Proteomes" id="UP000821866">
    <property type="component" value="Unassembled WGS sequence"/>
</dbReference>
<comment type="caution">
    <text evidence="1">The sequence shown here is derived from an EMBL/GenBank/DDBJ whole genome shotgun (WGS) entry which is preliminary data.</text>
</comment>